<protein>
    <submittedName>
        <fullName evidence="2">Uncharacterized protein</fullName>
    </submittedName>
</protein>
<evidence type="ECO:0000313" key="3">
    <source>
        <dbReference type="Proteomes" id="UP000037035"/>
    </source>
</evidence>
<dbReference type="EMBL" id="LAVV01015087">
    <property type="protein sequence ID" value="KNZ44175.1"/>
    <property type="molecule type" value="Genomic_DNA"/>
</dbReference>
<organism evidence="2 3">
    <name type="scientific">Puccinia sorghi</name>
    <dbReference type="NCBI Taxonomy" id="27349"/>
    <lineage>
        <taxon>Eukaryota</taxon>
        <taxon>Fungi</taxon>
        <taxon>Dikarya</taxon>
        <taxon>Basidiomycota</taxon>
        <taxon>Pucciniomycotina</taxon>
        <taxon>Pucciniomycetes</taxon>
        <taxon>Pucciniales</taxon>
        <taxon>Pucciniaceae</taxon>
        <taxon>Puccinia</taxon>
    </lineage>
</organism>
<proteinExistence type="predicted"/>
<gene>
    <name evidence="2" type="ORF">VP01_9434g1</name>
</gene>
<feature type="compositionally biased region" description="Basic and acidic residues" evidence="1">
    <location>
        <begin position="164"/>
        <end position="175"/>
    </location>
</feature>
<dbReference type="VEuPathDB" id="FungiDB:VP01_9434g1"/>
<comment type="caution">
    <text evidence="2">The sequence shown here is derived from an EMBL/GenBank/DDBJ whole genome shotgun (WGS) entry which is preliminary data.</text>
</comment>
<evidence type="ECO:0000313" key="2">
    <source>
        <dbReference type="EMBL" id="KNZ44175.1"/>
    </source>
</evidence>
<sequence length="175" mass="19734">MEDRGALAAATVEVQNHLFTFEAAHHSSSLRRKNQEESVEPNLKVLKNTVNSQMEKLYKKRLPNLKYNKHLPVFIDPGNPKKYIPLTVGVIQAWAQALHLGINHFSLYSPPSSIKFVRLNSKKLKTDHPSGSNDMTQLLVRLLGQKNEGSSPKQSDSNQSSTKIQEESKEYVLTL</sequence>
<accession>A0A0L6U8Q3</accession>
<feature type="region of interest" description="Disordered" evidence="1">
    <location>
        <begin position="146"/>
        <end position="175"/>
    </location>
</feature>
<name>A0A0L6U8Q3_9BASI</name>
<dbReference type="AlphaFoldDB" id="A0A0L6U8Q3"/>
<evidence type="ECO:0000256" key="1">
    <source>
        <dbReference type="SAM" id="MobiDB-lite"/>
    </source>
</evidence>
<dbReference type="Proteomes" id="UP000037035">
    <property type="component" value="Unassembled WGS sequence"/>
</dbReference>
<keyword evidence="3" id="KW-1185">Reference proteome</keyword>
<reference evidence="2 3" key="1">
    <citation type="submission" date="2015-08" db="EMBL/GenBank/DDBJ databases">
        <title>Next Generation Sequencing and Analysis of the Genome of Puccinia sorghi L Schw, the Causal Agent of Maize Common Rust.</title>
        <authorList>
            <person name="Rochi L."/>
            <person name="Burguener G."/>
            <person name="Darino M."/>
            <person name="Turjanski A."/>
            <person name="Kreff E."/>
            <person name="Dieguez M.J."/>
            <person name="Sacco F."/>
        </authorList>
    </citation>
    <scope>NUCLEOTIDE SEQUENCE [LARGE SCALE GENOMIC DNA]</scope>
    <source>
        <strain evidence="2 3">RO10H11247</strain>
    </source>
</reference>
<feature type="compositionally biased region" description="Low complexity" evidence="1">
    <location>
        <begin position="150"/>
        <end position="161"/>
    </location>
</feature>